<gene>
    <name evidence="1" type="ORF">SEMRO_37_G023200.1</name>
</gene>
<name>A0A9N8H656_9STRA</name>
<reference evidence="1" key="1">
    <citation type="submission" date="2020-06" db="EMBL/GenBank/DDBJ databases">
        <authorList>
            <consortium name="Plant Systems Biology data submission"/>
        </authorList>
    </citation>
    <scope>NUCLEOTIDE SEQUENCE</scope>
    <source>
        <strain evidence="1">D6</strain>
    </source>
</reference>
<dbReference type="EMBL" id="CAICTM010000037">
    <property type="protein sequence ID" value="CAB9498388.1"/>
    <property type="molecule type" value="Genomic_DNA"/>
</dbReference>
<keyword evidence="2" id="KW-1185">Reference proteome</keyword>
<proteinExistence type="predicted"/>
<organism evidence="1 2">
    <name type="scientific">Seminavis robusta</name>
    <dbReference type="NCBI Taxonomy" id="568900"/>
    <lineage>
        <taxon>Eukaryota</taxon>
        <taxon>Sar</taxon>
        <taxon>Stramenopiles</taxon>
        <taxon>Ochrophyta</taxon>
        <taxon>Bacillariophyta</taxon>
        <taxon>Bacillariophyceae</taxon>
        <taxon>Bacillariophycidae</taxon>
        <taxon>Naviculales</taxon>
        <taxon>Naviculaceae</taxon>
        <taxon>Seminavis</taxon>
    </lineage>
</organism>
<dbReference type="InterPro" id="IPR000048">
    <property type="entry name" value="IQ_motif_EF-hand-BS"/>
</dbReference>
<comment type="caution">
    <text evidence="1">The sequence shown here is derived from an EMBL/GenBank/DDBJ whole genome shotgun (WGS) entry which is preliminary data.</text>
</comment>
<dbReference type="Proteomes" id="UP001153069">
    <property type="component" value="Unassembled WGS sequence"/>
</dbReference>
<protein>
    <submittedName>
        <fullName evidence="1">Uncharacterized protein</fullName>
    </submittedName>
</protein>
<dbReference type="Pfam" id="PF00612">
    <property type="entry name" value="IQ"/>
    <property type="match status" value="1"/>
</dbReference>
<dbReference type="PROSITE" id="PS50096">
    <property type="entry name" value="IQ"/>
    <property type="match status" value="1"/>
</dbReference>
<sequence length="298" mass="33829">MAAVVIQRNFRGSNIFGRALKRKNSAASMIQAKFIEWKLNISLLAVQSSLVLLKRTPSASFFAIQHINRELQAAMLFSRSLTLSGGDWDQAIADFENHASIIIQRAVKRLLVKKQAVAHWNSISAEARLSSDTNFGLASGDNELLSWLLMFQVRQALEEQNQSARSIQRWCLERSRWLAACVVIQSRVRVWLARRRVYRLNVQRAAKRCAEFYDELEATLLARVYRAASEQAQRDVKHLLSHDEPSKVPSKSGICVRRIAQRVVLGRLRAENEKDEVNSAKDLLAAEQGRVPVDRLVL</sequence>
<evidence type="ECO:0000313" key="1">
    <source>
        <dbReference type="EMBL" id="CAB9498388.1"/>
    </source>
</evidence>
<dbReference type="AlphaFoldDB" id="A0A9N8H656"/>
<accession>A0A9N8H656</accession>
<evidence type="ECO:0000313" key="2">
    <source>
        <dbReference type="Proteomes" id="UP001153069"/>
    </source>
</evidence>